<accession>A0ABR7AH56</accession>
<evidence type="ECO:0000313" key="2">
    <source>
        <dbReference type="Proteomes" id="UP000602181"/>
    </source>
</evidence>
<comment type="caution">
    <text evidence="1">The sequence shown here is derived from an EMBL/GenBank/DDBJ whole genome shotgun (WGS) entry which is preliminary data.</text>
</comment>
<dbReference type="RefSeq" id="WP_147437564.1">
    <property type="nucleotide sequence ID" value="NZ_JACOIH010000033.1"/>
</dbReference>
<sequence length="72" mass="8191">MIVELQRYDGRWRTVEDWGPIEGQGGCGMTAKRTLSPGYQYRVYLTITVTDHRTGAVIETVRNASDNQPFVE</sequence>
<organism evidence="1 2">
    <name type="scientific">Anaerotruncus massiliensis</name>
    <name type="common">ex Togo et al. 2019</name>
    <dbReference type="NCBI Taxonomy" id="1673720"/>
    <lineage>
        <taxon>Bacteria</taxon>
        <taxon>Bacillati</taxon>
        <taxon>Bacillota</taxon>
        <taxon>Clostridia</taxon>
        <taxon>Eubacteriales</taxon>
        <taxon>Oscillospiraceae</taxon>
        <taxon>Anaerotruncus</taxon>
    </lineage>
</organism>
<dbReference type="EMBL" id="JACOIH010000033">
    <property type="protein sequence ID" value="MBC3939781.1"/>
    <property type="molecule type" value="Genomic_DNA"/>
</dbReference>
<evidence type="ECO:0000313" key="1">
    <source>
        <dbReference type="EMBL" id="MBC3939781.1"/>
    </source>
</evidence>
<dbReference type="Proteomes" id="UP000602181">
    <property type="component" value="Unassembled WGS sequence"/>
</dbReference>
<keyword evidence="2" id="KW-1185">Reference proteome</keyword>
<name>A0ABR7AH56_9FIRM</name>
<proteinExistence type="predicted"/>
<gene>
    <name evidence="1" type="ORF">H8R05_12780</name>
</gene>
<protein>
    <recommendedName>
        <fullName evidence="3">PKD domain-containing protein</fullName>
    </recommendedName>
</protein>
<reference evidence="1 2" key="1">
    <citation type="submission" date="2020-08" db="EMBL/GenBank/DDBJ databases">
        <authorList>
            <person name="Liu C."/>
            <person name="Sun Q."/>
        </authorList>
    </citation>
    <scope>NUCLEOTIDE SEQUENCE [LARGE SCALE GENOMIC DNA]</scope>
    <source>
        <strain evidence="1 2">22A2-44</strain>
    </source>
</reference>
<evidence type="ECO:0008006" key="3">
    <source>
        <dbReference type="Google" id="ProtNLM"/>
    </source>
</evidence>